<protein>
    <submittedName>
        <fullName evidence="2">Uncharacterized protein</fullName>
    </submittedName>
</protein>
<dbReference type="AlphaFoldDB" id="A0A8J3R8F5"/>
<keyword evidence="3" id="KW-1185">Reference proteome</keyword>
<dbReference type="Proteomes" id="UP000610966">
    <property type="component" value="Unassembled WGS sequence"/>
</dbReference>
<evidence type="ECO:0000313" key="2">
    <source>
        <dbReference type="EMBL" id="GIH69780.1"/>
    </source>
</evidence>
<proteinExistence type="predicted"/>
<name>A0A8J3R8F5_9ACTN</name>
<sequence>MVSGYLRGDEVSPAPLRRLTARDPEQASQVFRKLLKNPGFSWKRDGEALLRKHKPGWFDSPRLPRVIPV</sequence>
<evidence type="ECO:0000313" key="3">
    <source>
        <dbReference type="Proteomes" id="UP000610966"/>
    </source>
</evidence>
<organism evidence="2 3">
    <name type="scientific">Sphaerimonospora thailandensis</name>
    <dbReference type="NCBI Taxonomy" id="795644"/>
    <lineage>
        <taxon>Bacteria</taxon>
        <taxon>Bacillati</taxon>
        <taxon>Actinomycetota</taxon>
        <taxon>Actinomycetes</taxon>
        <taxon>Streptosporangiales</taxon>
        <taxon>Streptosporangiaceae</taxon>
        <taxon>Sphaerimonospora</taxon>
    </lineage>
</organism>
<comment type="caution">
    <text evidence="2">The sequence shown here is derived from an EMBL/GenBank/DDBJ whole genome shotgun (WGS) entry which is preliminary data.</text>
</comment>
<evidence type="ECO:0000256" key="1">
    <source>
        <dbReference type="SAM" id="MobiDB-lite"/>
    </source>
</evidence>
<gene>
    <name evidence="2" type="ORF">Mth01_20330</name>
</gene>
<dbReference type="EMBL" id="BOOG01000017">
    <property type="protein sequence ID" value="GIH69780.1"/>
    <property type="molecule type" value="Genomic_DNA"/>
</dbReference>
<accession>A0A8J3R8F5</accession>
<reference evidence="2" key="1">
    <citation type="submission" date="2021-01" db="EMBL/GenBank/DDBJ databases">
        <title>Whole genome shotgun sequence of Sphaerimonospora thailandensis NBRC 107569.</title>
        <authorList>
            <person name="Komaki H."/>
            <person name="Tamura T."/>
        </authorList>
    </citation>
    <scope>NUCLEOTIDE SEQUENCE</scope>
    <source>
        <strain evidence="2">NBRC 107569</strain>
    </source>
</reference>
<feature type="region of interest" description="Disordered" evidence="1">
    <location>
        <begin position="1"/>
        <end position="22"/>
    </location>
</feature>